<protein>
    <submittedName>
        <fullName evidence="1">Uncharacterized protein</fullName>
    </submittedName>
</protein>
<sequence length="10" mass="1090">MQLVIPSLSC</sequence>
<dbReference type="EMBL" id="GBRH01234157">
    <property type="protein sequence ID" value="JAD63738.1"/>
    <property type="molecule type" value="Transcribed_RNA"/>
</dbReference>
<organism evidence="1">
    <name type="scientific">Arundo donax</name>
    <name type="common">Giant reed</name>
    <name type="synonym">Donax arundinaceus</name>
    <dbReference type="NCBI Taxonomy" id="35708"/>
    <lineage>
        <taxon>Eukaryota</taxon>
        <taxon>Viridiplantae</taxon>
        <taxon>Streptophyta</taxon>
        <taxon>Embryophyta</taxon>
        <taxon>Tracheophyta</taxon>
        <taxon>Spermatophyta</taxon>
        <taxon>Magnoliopsida</taxon>
        <taxon>Liliopsida</taxon>
        <taxon>Poales</taxon>
        <taxon>Poaceae</taxon>
        <taxon>PACMAD clade</taxon>
        <taxon>Arundinoideae</taxon>
        <taxon>Arundineae</taxon>
        <taxon>Arundo</taxon>
    </lineage>
</organism>
<evidence type="ECO:0000313" key="1">
    <source>
        <dbReference type="EMBL" id="JAD63738.1"/>
    </source>
</evidence>
<proteinExistence type="predicted"/>
<name>A0A0A9BNK7_ARUDO</name>
<reference evidence="1" key="1">
    <citation type="submission" date="2014-09" db="EMBL/GenBank/DDBJ databases">
        <authorList>
            <person name="Magalhaes I.L.F."/>
            <person name="Oliveira U."/>
            <person name="Santos F.R."/>
            <person name="Vidigal T.H.D.A."/>
            <person name="Brescovit A.D."/>
            <person name="Santos A.J."/>
        </authorList>
    </citation>
    <scope>NUCLEOTIDE SEQUENCE</scope>
    <source>
        <tissue evidence="1">Shoot tissue taken approximately 20 cm above the soil surface</tissue>
    </source>
</reference>
<reference evidence="1" key="2">
    <citation type="journal article" date="2015" name="Data Brief">
        <title>Shoot transcriptome of the giant reed, Arundo donax.</title>
        <authorList>
            <person name="Barrero R.A."/>
            <person name="Guerrero F.D."/>
            <person name="Moolhuijzen P."/>
            <person name="Goolsby J.A."/>
            <person name="Tidwell J."/>
            <person name="Bellgard S.E."/>
            <person name="Bellgard M.I."/>
        </authorList>
    </citation>
    <scope>NUCLEOTIDE SEQUENCE</scope>
    <source>
        <tissue evidence="1">Shoot tissue taken approximately 20 cm above the soil surface</tissue>
    </source>
</reference>
<accession>A0A0A9BNK7</accession>